<gene>
    <name evidence="8" type="ORF">NA8A_15891</name>
</gene>
<evidence type="ECO:0000256" key="1">
    <source>
        <dbReference type="ARBA" id="ARBA00022485"/>
    </source>
</evidence>
<dbReference type="PANTHER" id="PTHR11061">
    <property type="entry name" value="RNA M5U METHYLTRANSFERASE"/>
    <property type="match status" value="1"/>
</dbReference>
<evidence type="ECO:0000256" key="2">
    <source>
        <dbReference type="ARBA" id="ARBA00022603"/>
    </source>
</evidence>
<protein>
    <submittedName>
        <fullName evidence="8">(Uracil-5)-methyltransferase</fullName>
    </submittedName>
</protein>
<dbReference type="GO" id="GO:0070475">
    <property type="term" value="P:rRNA base methylation"/>
    <property type="evidence" value="ECO:0007669"/>
    <property type="project" value="TreeGrafter"/>
</dbReference>
<dbReference type="Pfam" id="PF05958">
    <property type="entry name" value="tRNA_U5-meth_tr"/>
    <property type="match status" value="1"/>
</dbReference>
<dbReference type="STRING" id="721133.SAMN05216176_111130"/>
<dbReference type="InterPro" id="IPR030390">
    <property type="entry name" value="MeTrfase_TrmA_AS"/>
</dbReference>
<dbReference type="AlphaFoldDB" id="K2N1I5"/>
<dbReference type="Gene3D" id="3.40.50.150">
    <property type="entry name" value="Vaccinia Virus protein VP39"/>
    <property type="match status" value="1"/>
</dbReference>
<dbReference type="PROSITE" id="PS01230">
    <property type="entry name" value="TRMA_1"/>
    <property type="match status" value="1"/>
</dbReference>
<dbReference type="Gene3D" id="2.40.50.140">
    <property type="entry name" value="Nucleic acid-binding proteins"/>
    <property type="match status" value="1"/>
</dbReference>
<dbReference type="InterPro" id="IPR012340">
    <property type="entry name" value="NA-bd_OB-fold"/>
</dbReference>
<organism evidence="8 9">
    <name type="scientific">Nitratireductor indicus C115</name>
    <dbReference type="NCBI Taxonomy" id="1231190"/>
    <lineage>
        <taxon>Bacteria</taxon>
        <taxon>Pseudomonadati</taxon>
        <taxon>Pseudomonadota</taxon>
        <taxon>Alphaproteobacteria</taxon>
        <taxon>Hyphomicrobiales</taxon>
        <taxon>Phyllobacteriaceae</taxon>
        <taxon>Nitratireductor</taxon>
    </lineage>
</organism>
<dbReference type="InterPro" id="IPR029063">
    <property type="entry name" value="SAM-dependent_MTases_sf"/>
</dbReference>
<comment type="caution">
    <text evidence="8">The sequence shown here is derived from an EMBL/GenBank/DDBJ whole genome shotgun (WGS) entry which is preliminary data.</text>
</comment>
<feature type="binding site" evidence="6">
    <location>
        <position position="341"/>
    </location>
    <ligand>
        <name>S-adenosyl-L-methionine</name>
        <dbReference type="ChEBI" id="CHEBI:59789"/>
    </ligand>
</feature>
<evidence type="ECO:0000313" key="8">
    <source>
        <dbReference type="EMBL" id="EKF41348.1"/>
    </source>
</evidence>
<evidence type="ECO:0000256" key="3">
    <source>
        <dbReference type="ARBA" id="ARBA00022679"/>
    </source>
</evidence>
<dbReference type="Proteomes" id="UP000007374">
    <property type="component" value="Unassembled WGS sequence"/>
</dbReference>
<dbReference type="InterPro" id="IPR010280">
    <property type="entry name" value="U5_MeTrfase_fam"/>
</dbReference>
<feature type="binding site" evidence="6">
    <location>
        <position position="293"/>
    </location>
    <ligand>
        <name>S-adenosyl-L-methionine</name>
        <dbReference type="ChEBI" id="CHEBI:59789"/>
    </ligand>
</feature>
<feature type="binding site" evidence="6">
    <location>
        <position position="273"/>
    </location>
    <ligand>
        <name>S-adenosyl-L-methionine</name>
        <dbReference type="ChEBI" id="CHEBI:59789"/>
    </ligand>
</feature>
<dbReference type="GO" id="GO:0051539">
    <property type="term" value="F:4 iron, 4 sulfur cluster binding"/>
    <property type="evidence" value="ECO:0007669"/>
    <property type="project" value="UniProtKB-KW"/>
</dbReference>
<evidence type="ECO:0000256" key="4">
    <source>
        <dbReference type="ARBA" id="ARBA00022691"/>
    </source>
</evidence>
<evidence type="ECO:0000256" key="7">
    <source>
        <dbReference type="PROSITE-ProRule" id="PRU10015"/>
    </source>
</evidence>
<accession>K2N1I5</accession>
<evidence type="ECO:0000256" key="6">
    <source>
        <dbReference type="PROSITE-ProRule" id="PRU01024"/>
    </source>
</evidence>
<feature type="active site" description="Nucleophile" evidence="6">
    <location>
        <position position="367"/>
    </location>
</feature>
<reference evidence="8 9" key="1">
    <citation type="journal article" date="2012" name="J. Bacteriol.">
        <title>Genome Sequence of Nitratireductor indicus Type Strain C115.</title>
        <authorList>
            <person name="Lai Q."/>
            <person name="Li G."/>
            <person name="Yu Z."/>
            <person name="Shao Z."/>
        </authorList>
    </citation>
    <scope>NUCLEOTIDE SEQUENCE [LARGE SCALE GENOMIC DNA]</scope>
    <source>
        <strain evidence="8 9">C115</strain>
    </source>
</reference>
<keyword evidence="1" id="KW-0479">Metal-binding</keyword>
<dbReference type="eggNOG" id="COG2265">
    <property type="taxonomic scope" value="Bacteria"/>
</dbReference>
<dbReference type="SUPFAM" id="SSF50249">
    <property type="entry name" value="Nucleic acid-binding proteins"/>
    <property type="match status" value="1"/>
</dbReference>
<proteinExistence type="inferred from homology"/>
<dbReference type="GO" id="GO:0070041">
    <property type="term" value="F:rRNA (uridine-C5-)-methyltransferase activity"/>
    <property type="evidence" value="ECO:0007669"/>
    <property type="project" value="TreeGrafter"/>
</dbReference>
<name>K2N1I5_9HYPH</name>
<keyword evidence="3 6" id="KW-0808">Transferase</keyword>
<dbReference type="PROSITE" id="PS51687">
    <property type="entry name" value="SAM_MT_RNA_M5U"/>
    <property type="match status" value="1"/>
</dbReference>
<dbReference type="PANTHER" id="PTHR11061:SF49">
    <property type="entry name" value="23S RRNA (URACIL(1939)-C(5))-METHYLTRANSFERASE RLMD"/>
    <property type="match status" value="1"/>
</dbReference>
<dbReference type="RefSeq" id="WP_009451363.1">
    <property type="nucleotide sequence ID" value="NZ_AMSI01000011.1"/>
</dbReference>
<keyword evidence="1" id="KW-0408">Iron</keyword>
<evidence type="ECO:0000256" key="5">
    <source>
        <dbReference type="ARBA" id="ARBA00023014"/>
    </source>
</evidence>
<dbReference type="EMBL" id="AMSI01000011">
    <property type="protein sequence ID" value="EKF41348.1"/>
    <property type="molecule type" value="Genomic_DNA"/>
</dbReference>
<keyword evidence="2 6" id="KW-0489">Methyltransferase</keyword>
<dbReference type="SUPFAM" id="SSF53335">
    <property type="entry name" value="S-adenosyl-L-methionine-dependent methyltransferases"/>
    <property type="match status" value="1"/>
</dbReference>
<feature type="active site" evidence="7">
    <location>
        <position position="367"/>
    </location>
</feature>
<dbReference type="OrthoDB" id="9804590at2"/>
<feature type="binding site" evidence="6">
    <location>
        <position position="246"/>
    </location>
    <ligand>
        <name>S-adenosyl-L-methionine</name>
        <dbReference type="ChEBI" id="CHEBI:59789"/>
    </ligand>
</feature>
<comment type="similarity">
    <text evidence="6">Belongs to the class I-like SAM-binding methyltransferase superfamily. RNA M5U methyltransferase family.</text>
</comment>
<keyword evidence="9" id="KW-1185">Reference proteome</keyword>
<dbReference type="Gene3D" id="2.40.50.1070">
    <property type="match status" value="1"/>
</dbReference>
<dbReference type="PATRIC" id="fig|1231190.3.peg.3289"/>
<keyword evidence="1" id="KW-0004">4Fe-4S</keyword>
<evidence type="ECO:0000313" key="9">
    <source>
        <dbReference type="Proteomes" id="UP000007374"/>
    </source>
</evidence>
<keyword evidence="4 6" id="KW-0949">S-adenosyl-L-methionine</keyword>
<keyword evidence="5" id="KW-0411">Iron-sulfur</keyword>
<sequence length="411" mass="44314">MRREALTIDHLGAQGDGVANARQGPVYVPFGLPGETIEAEVEKGRARKVEIKTASPLRVEPACRHFGQCGGCSVQHLEEQAYREWKRDKVVRALAARGIETEVAPLVACAPNARRRVTFSARRLGNEVLLGFNAGQSHRIVVVEECPVARPEIVEALPELRELAKMIAATPKAFHMAVTATATGLDIAVTGAGKLGERQRRSVIDFVLARGFARLTADDEIIVEAMKPTVLFAEVPVAIPPGGFLQATLPAETAMADLVENHLAGARHIADLFAGSGTFALRLAVNARVQAVEGDQAALAALDQAARGWPALKPVTAEKRDLFHRPLLPRELDVFDGLVFDPPRAGAELQSRQIARSKIGRVAAVSCNPGTLARDLSILIEGGYAVERVVPIDQFLWSPHVEAVALLRRGR</sequence>